<dbReference type="InterPro" id="IPR018957">
    <property type="entry name" value="Znf_C3HC4_RING-type"/>
</dbReference>
<organism evidence="12 13">
    <name type="scientific">Erysiphe pulchra</name>
    <dbReference type="NCBI Taxonomy" id="225359"/>
    <lineage>
        <taxon>Eukaryota</taxon>
        <taxon>Fungi</taxon>
        <taxon>Dikarya</taxon>
        <taxon>Ascomycota</taxon>
        <taxon>Pezizomycotina</taxon>
        <taxon>Leotiomycetes</taxon>
        <taxon>Erysiphales</taxon>
        <taxon>Erysiphaceae</taxon>
        <taxon>Erysiphe</taxon>
    </lineage>
</organism>
<feature type="compositionally biased region" description="Low complexity" evidence="9">
    <location>
        <begin position="545"/>
        <end position="562"/>
    </location>
</feature>
<comment type="caution">
    <text evidence="12">The sequence shown here is derived from an EMBL/GenBank/DDBJ whole genome shotgun (WGS) entry which is preliminary data.</text>
</comment>
<comment type="similarity">
    <text evidence="1">Belongs to the SH3RF family.</text>
</comment>
<dbReference type="GO" id="GO:0004842">
    <property type="term" value="F:ubiquitin-protein transferase activity"/>
    <property type="evidence" value="ECO:0007669"/>
    <property type="project" value="TreeGrafter"/>
</dbReference>
<feature type="region of interest" description="Disordered" evidence="9">
    <location>
        <begin position="357"/>
        <end position="478"/>
    </location>
</feature>
<evidence type="ECO:0000256" key="8">
    <source>
        <dbReference type="PROSITE-ProRule" id="PRU00192"/>
    </source>
</evidence>
<proteinExistence type="inferred from homology"/>
<dbReference type="InterPro" id="IPR013083">
    <property type="entry name" value="Znf_RING/FYVE/PHD"/>
</dbReference>
<dbReference type="GO" id="GO:0016567">
    <property type="term" value="P:protein ubiquitination"/>
    <property type="evidence" value="ECO:0007669"/>
    <property type="project" value="TreeGrafter"/>
</dbReference>
<dbReference type="InterPro" id="IPR001452">
    <property type="entry name" value="SH3_domain"/>
</dbReference>
<dbReference type="PROSITE" id="PS50002">
    <property type="entry name" value="SH3"/>
    <property type="match status" value="1"/>
</dbReference>
<feature type="compositionally biased region" description="Basic and acidic residues" evidence="9">
    <location>
        <begin position="226"/>
        <end position="237"/>
    </location>
</feature>
<dbReference type="Gene3D" id="2.30.30.40">
    <property type="entry name" value="SH3 Domains"/>
    <property type="match status" value="1"/>
</dbReference>
<reference evidence="12 13" key="1">
    <citation type="submission" date="2017-10" db="EMBL/GenBank/DDBJ databases">
        <title>Development of genomic resources for the powdery mildew, Erysiphe pulchra.</title>
        <authorList>
            <person name="Wadl P.A."/>
            <person name="Mack B.M."/>
            <person name="Moore G."/>
            <person name="Beltz S.B."/>
        </authorList>
    </citation>
    <scope>NUCLEOTIDE SEQUENCE [LARGE SCALE GENOMIC DNA]</scope>
    <source>
        <strain evidence="12">Cflorida</strain>
    </source>
</reference>
<keyword evidence="3" id="KW-0479">Metal-binding</keyword>
<feature type="compositionally biased region" description="Basic and acidic residues" evidence="9">
    <location>
        <begin position="271"/>
        <end position="293"/>
    </location>
</feature>
<evidence type="ECO:0000259" key="10">
    <source>
        <dbReference type="PROSITE" id="PS50002"/>
    </source>
</evidence>
<keyword evidence="5" id="KW-0862">Zinc</keyword>
<feature type="region of interest" description="Disordered" evidence="9">
    <location>
        <begin position="491"/>
        <end position="569"/>
    </location>
</feature>
<dbReference type="SMART" id="SM00326">
    <property type="entry name" value="SH3"/>
    <property type="match status" value="1"/>
</dbReference>
<feature type="compositionally biased region" description="Polar residues" evidence="9">
    <location>
        <begin position="449"/>
        <end position="459"/>
    </location>
</feature>
<dbReference type="GO" id="GO:0008270">
    <property type="term" value="F:zinc ion binding"/>
    <property type="evidence" value="ECO:0007669"/>
    <property type="project" value="UniProtKB-KW"/>
</dbReference>
<dbReference type="PANTHER" id="PTHR16079:SF4">
    <property type="entry name" value="E3 UBIQUITIN-PROTEIN LIGASE CHFR"/>
    <property type="match status" value="1"/>
</dbReference>
<dbReference type="SUPFAM" id="SSF50044">
    <property type="entry name" value="SH3-domain"/>
    <property type="match status" value="1"/>
</dbReference>
<gene>
    <name evidence="12" type="ORF">EPUL_004940</name>
</gene>
<dbReference type="InterPro" id="IPR036028">
    <property type="entry name" value="SH3-like_dom_sf"/>
</dbReference>
<dbReference type="SUPFAM" id="SSF57850">
    <property type="entry name" value="RING/U-box"/>
    <property type="match status" value="2"/>
</dbReference>
<feature type="domain" description="RING-type" evidence="11">
    <location>
        <begin position="57"/>
        <end position="113"/>
    </location>
</feature>
<evidence type="ECO:0008006" key="14">
    <source>
        <dbReference type="Google" id="ProtNLM"/>
    </source>
</evidence>
<evidence type="ECO:0000259" key="11">
    <source>
        <dbReference type="PROSITE" id="PS50089"/>
    </source>
</evidence>
<keyword evidence="6" id="KW-0832">Ubl conjugation</keyword>
<feature type="compositionally biased region" description="Low complexity" evidence="9">
    <location>
        <begin position="390"/>
        <end position="400"/>
    </location>
</feature>
<dbReference type="STRING" id="225359.A0A2S4PPP3"/>
<feature type="compositionally biased region" description="Low complexity" evidence="9">
    <location>
        <begin position="421"/>
        <end position="430"/>
    </location>
</feature>
<name>A0A2S4PPP3_9PEZI</name>
<dbReference type="Proteomes" id="UP000237438">
    <property type="component" value="Unassembled WGS sequence"/>
</dbReference>
<dbReference type="PROSITE" id="PS00518">
    <property type="entry name" value="ZF_RING_1"/>
    <property type="match status" value="1"/>
</dbReference>
<evidence type="ECO:0000256" key="6">
    <source>
        <dbReference type="ARBA" id="ARBA00022843"/>
    </source>
</evidence>
<keyword evidence="2 8" id="KW-0728">SH3 domain</keyword>
<evidence type="ECO:0000256" key="1">
    <source>
        <dbReference type="ARBA" id="ARBA00008649"/>
    </source>
</evidence>
<keyword evidence="4 7" id="KW-0863">Zinc-finger</keyword>
<dbReference type="GO" id="GO:0006511">
    <property type="term" value="P:ubiquitin-dependent protein catabolic process"/>
    <property type="evidence" value="ECO:0007669"/>
    <property type="project" value="TreeGrafter"/>
</dbReference>
<dbReference type="InterPro" id="IPR052256">
    <property type="entry name" value="E3_ubiquitin-ligase_CHFR"/>
</dbReference>
<dbReference type="Pfam" id="PF00097">
    <property type="entry name" value="zf-C3HC4"/>
    <property type="match status" value="1"/>
</dbReference>
<feature type="compositionally biased region" description="Basic and acidic residues" evidence="9">
    <location>
        <begin position="436"/>
        <end position="448"/>
    </location>
</feature>
<evidence type="ECO:0000313" key="12">
    <source>
        <dbReference type="EMBL" id="POS84011.1"/>
    </source>
</evidence>
<dbReference type="GO" id="GO:0005634">
    <property type="term" value="C:nucleus"/>
    <property type="evidence" value="ECO:0007669"/>
    <property type="project" value="TreeGrafter"/>
</dbReference>
<protein>
    <recommendedName>
        <fullName evidence="14">RING-type domain-containing protein</fullName>
    </recommendedName>
</protein>
<dbReference type="Gene3D" id="3.30.40.10">
    <property type="entry name" value="Zinc/RING finger domain, C3HC4 (zinc finger)"/>
    <property type="match status" value="1"/>
</dbReference>
<evidence type="ECO:0000256" key="5">
    <source>
        <dbReference type="ARBA" id="ARBA00022833"/>
    </source>
</evidence>
<sequence>MISATQKLNGPQPSGKLNEIGTCILYARSLREPQRCKYRRVMGAENRGLDLERELTCTICTEILYAPQTLLDCLHTFCGSCLKKWFSWQYSSWRNASQSLPPIATPFTCPACRAPVRDTKHNSTVTTLLEMFLTANPDKCRRAEELEELKKIYCRGDCVLPKVVTREKNSSSRRGRAVDSDRSLVDEVREMSLREALIENPSTGREHIRRSNGDSRRPSPSSVRHTTSEVRTIDEHVHVRRRRREEHISRQNREESTQMSEALRRRRRSRSRSDDERSSQRENYDHQAVRQVDHQSSLRSLISQNDFDSLEMEEEILRQIREEGLLDGIDLENIDVNQEEQISESIAEAFRRRLNERARHDSNRRNTATEIRSRNESSSESSETSRRISSRAASPRSSSSLVRNQTGSVRVDVQILPPSSRALQAARLRAGSTGERSQRDLDSRKDNRFVTQSLPSTNLPVRPATRSASDLRDRSQSMLSPVTWTRFAHASRSSIDLSAPRPPEESVPSIRPLRIRSNSNSQSGSTQNKGNCPGTSQQSRHKPSEISSSISSPKKPFISPSSDKGLVPAPLTSNQILSERANILSTGPRLNSSTSKTGWKRPSFYTEPLIKCVKCERDHIEYEWHYNCKICSGGNYNICLSCYRAGRGCQYWLGIGENAWKKWEALEQSSSTSIEKPHILTPSRYLPPKIIPGGADGRRTLTTEDPRKRLQSGTFCVNCHVWTNECYWRCNICNSGDWGFCNNCVNQGYCCTHSLLPLSYNLTEDNAIQSSPTQGNKRPDTAHILTGPFAVDTGPFKPLTFSTRCDICRYPIQPSQTRYHCFSCTSSTSNKHNGNYDVCINCYPKLVRARHISKENGPGGWRRCLKGHRMAIVGFQDKYDGQHRYIVNDMVGGRSLQQKPCTIPELTDREGLQVWSWGDGLHVRGDNSHAKLVTIDVQKSTKSSSGSYSLVNKSTATDSFPPDGGVGMKAIAIWAWFPSTTNNDKNDNNNNDNDDDELFFPRGAEIRECKDVNGDWFHGTYMGRQGLFPANHVRILEKDKSGVGSCFLSPSSSSGSS</sequence>
<keyword evidence="13" id="KW-1185">Reference proteome</keyword>
<dbReference type="SMART" id="SM00184">
    <property type="entry name" value="RING"/>
    <property type="match status" value="1"/>
</dbReference>
<dbReference type="PANTHER" id="PTHR16079">
    <property type="entry name" value="UBIQUITIN LIGASE PROTEIN CHFR"/>
    <property type="match status" value="1"/>
</dbReference>
<feature type="domain" description="SH3" evidence="10">
    <location>
        <begin position="965"/>
        <end position="1038"/>
    </location>
</feature>
<evidence type="ECO:0000256" key="2">
    <source>
        <dbReference type="ARBA" id="ARBA00022443"/>
    </source>
</evidence>
<dbReference type="InterPro" id="IPR001841">
    <property type="entry name" value="Znf_RING"/>
</dbReference>
<dbReference type="AlphaFoldDB" id="A0A2S4PPP3"/>
<dbReference type="InterPro" id="IPR017907">
    <property type="entry name" value="Znf_RING_CS"/>
</dbReference>
<evidence type="ECO:0000256" key="3">
    <source>
        <dbReference type="ARBA" id="ARBA00022723"/>
    </source>
</evidence>
<evidence type="ECO:0000313" key="13">
    <source>
        <dbReference type="Proteomes" id="UP000237438"/>
    </source>
</evidence>
<feature type="region of interest" description="Disordered" evidence="9">
    <location>
        <begin position="196"/>
        <end position="297"/>
    </location>
</feature>
<feature type="compositionally biased region" description="Basic and acidic residues" evidence="9">
    <location>
        <begin position="245"/>
        <end position="256"/>
    </location>
</feature>
<evidence type="ECO:0000256" key="9">
    <source>
        <dbReference type="SAM" id="MobiDB-lite"/>
    </source>
</evidence>
<dbReference type="EMBL" id="PEDP01001223">
    <property type="protein sequence ID" value="POS84011.1"/>
    <property type="molecule type" value="Genomic_DNA"/>
</dbReference>
<feature type="compositionally biased region" description="Basic and acidic residues" evidence="9">
    <location>
        <begin position="204"/>
        <end position="217"/>
    </location>
</feature>
<dbReference type="PROSITE" id="PS50089">
    <property type="entry name" value="ZF_RING_2"/>
    <property type="match status" value="1"/>
</dbReference>
<dbReference type="OrthoDB" id="1305878at2759"/>
<accession>A0A2S4PPP3</accession>
<feature type="compositionally biased region" description="Low complexity" evidence="9">
    <location>
        <begin position="517"/>
        <end position="531"/>
    </location>
</feature>
<evidence type="ECO:0000256" key="7">
    <source>
        <dbReference type="PROSITE-ProRule" id="PRU00175"/>
    </source>
</evidence>
<evidence type="ECO:0000256" key="4">
    <source>
        <dbReference type="ARBA" id="ARBA00022771"/>
    </source>
</evidence>